<feature type="compositionally biased region" description="Polar residues" evidence="1">
    <location>
        <begin position="56"/>
        <end position="77"/>
    </location>
</feature>
<protein>
    <submittedName>
        <fullName evidence="2">Uncharacterized protein</fullName>
    </submittedName>
</protein>
<evidence type="ECO:0000313" key="2">
    <source>
        <dbReference type="EMBL" id="GGS37908.1"/>
    </source>
</evidence>
<accession>A0A918GJY4</accession>
<dbReference type="Proteomes" id="UP000653493">
    <property type="component" value="Unassembled WGS sequence"/>
</dbReference>
<evidence type="ECO:0000256" key="1">
    <source>
        <dbReference type="SAM" id="MobiDB-lite"/>
    </source>
</evidence>
<organism evidence="2 3">
    <name type="scientific">Streptomyces griseoviridis</name>
    <dbReference type="NCBI Taxonomy" id="45398"/>
    <lineage>
        <taxon>Bacteria</taxon>
        <taxon>Bacillati</taxon>
        <taxon>Actinomycetota</taxon>
        <taxon>Actinomycetes</taxon>
        <taxon>Kitasatosporales</taxon>
        <taxon>Streptomycetaceae</taxon>
        <taxon>Streptomyces</taxon>
    </lineage>
</organism>
<comment type="caution">
    <text evidence="2">The sequence shown here is derived from an EMBL/GenBank/DDBJ whole genome shotgun (WGS) entry which is preliminary data.</text>
</comment>
<keyword evidence="3" id="KW-1185">Reference proteome</keyword>
<reference evidence="2" key="1">
    <citation type="journal article" date="2014" name="Int. J. Syst. Evol. Microbiol.">
        <title>Complete genome sequence of Corynebacterium casei LMG S-19264T (=DSM 44701T), isolated from a smear-ripened cheese.</title>
        <authorList>
            <consortium name="US DOE Joint Genome Institute (JGI-PGF)"/>
            <person name="Walter F."/>
            <person name="Albersmeier A."/>
            <person name="Kalinowski J."/>
            <person name="Ruckert C."/>
        </authorList>
    </citation>
    <scope>NUCLEOTIDE SEQUENCE</scope>
    <source>
        <strain evidence="2">JCM 4234</strain>
    </source>
</reference>
<sequence>MGAERPEEALADRRTVLGAGAVLAVPPAEVRQKGGGGRRGVDVLGGREQRLDSRSRWTSIAGGNSARSSGRRTNSGA</sequence>
<dbReference type="EMBL" id="BMSL01000006">
    <property type="protein sequence ID" value="GGS37908.1"/>
    <property type="molecule type" value="Genomic_DNA"/>
</dbReference>
<name>A0A918GJY4_STRGD</name>
<reference evidence="2" key="2">
    <citation type="submission" date="2020-09" db="EMBL/GenBank/DDBJ databases">
        <authorList>
            <person name="Sun Q."/>
            <person name="Ohkuma M."/>
        </authorList>
    </citation>
    <scope>NUCLEOTIDE SEQUENCE</scope>
    <source>
        <strain evidence="2">JCM 4234</strain>
    </source>
</reference>
<feature type="region of interest" description="Disordered" evidence="1">
    <location>
        <begin position="28"/>
        <end position="77"/>
    </location>
</feature>
<dbReference type="AlphaFoldDB" id="A0A918GJY4"/>
<proteinExistence type="predicted"/>
<gene>
    <name evidence="2" type="ORF">GCM10010238_29210</name>
</gene>
<feature type="compositionally biased region" description="Basic and acidic residues" evidence="1">
    <location>
        <begin position="39"/>
        <end position="55"/>
    </location>
</feature>
<evidence type="ECO:0000313" key="3">
    <source>
        <dbReference type="Proteomes" id="UP000653493"/>
    </source>
</evidence>